<dbReference type="SUPFAM" id="SSF46785">
    <property type="entry name" value="Winged helix' DNA-binding domain"/>
    <property type="match status" value="1"/>
</dbReference>
<dbReference type="PATRIC" id="fig|271.14.peg.103"/>
<dbReference type="EMBL" id="LHCI01000097">
    <property type="protein sequence ID" value="KOX91197.1"/>
    <property type="molecule type" value="Genomic_DNA"/>
</dbReference>
<evidence type="ECO:0000313" key="2">
    <source>
        <dbReference type="EMBL" id="KOX91197.1"/>
    </source>
</evidence>
<sequence length="356" mass="38562">MGRKKAHSKAWTYLDHPSAFTLIPNPILKQALSGEVGGKRLKPIPRLVYLTLLSRARLEGKEATAQDLALLLGFDPRTVEKALLELWELGLVERGGYGYFAPLRAVLPKAHAVQSSLHAVQGESGEKAVPDELGSVLEEIREEEKKKPPHPLSHPPTPPSAEGEEELWEEPLAEPLGEGHEVEASLAFPPGGSGTSVLTQASPPLVKPGTKSLRAALEGAGLWREFWRVFRPGFATPALFGAYLHRLERGALPLGTAFLEVVARTLEGARRGVVRYPAAYLERLLQELAPEGAQAPSLTSSLEAPPFQDGDLLLLPDGRRGYFGGWTGGGKEAFLEVDGVAYRVPRELLLEARVVG</sequence>
<dbReference type="AlphaFoldDB" id="A0A0M9AFU7"/>
<feature type="region of interest" description="Disordered" evidence="1">
    <location>
        <begin position="141"/>
        <end position="168"/>
    </location>
</feature>
<feature type="region of interest" description="Disordered" evidence="1">
    <location>
        <begin position="184"/>
        <end position="205"/>
    </location>
</feature>
<feature type="compositionally biased region" description="Pro residues" evidence="1">
    <location>
        <begin position="150"/>
        <end position="159"/>
    </location>
</feature>
<evidence type="ECO:0000256" key="1">
    <source>
        <dbReference type="SAM" id="MobiDB-lite"/>
    </source>
</evidence>
<name>A0A0M9AFU7_THEAQ</name>
<dbReference type="EMBL" id="LHCI01000072">
    <property type="protein sequence ID" value="KOX91228.1"/>
    <property type="molecule type" value="Genomic_DNA"/>
</dbReference>
<reference evidence="2 4" key="1">
    <citation type="submission" date="2015-07" db="EMBL/GenBank/DDBJ databases">
        <authorList>
            <person name="Noorani M."/>
        </authorList>
    </citation>
    <scope>NUCLEOTIDE SEQUENCE [LARGE SCALE GENOMIC DNA]</scope>
    <source>
        <strain evidence="4">ATCC 25104 / DSM 625 / JCM 10724 / NBRC 103206 / NCIMB 11243 / YT-1</strain>
        <strain evidence="2">YT-1</strain>
    </source>
</reference>
<dbReference type="InterPro" id="IPR036390">
    <property type="entry name" value="WH_DNA-bd_sf"/>
</dbReference>
<accession>A0A0M9AFU7</accession>
<evidence type="ECO:0000313" key="3">
    <source>
        <dbReference type="EMBL" id="KOX91228.1"/>
    </source>
</evidence>
<evidence type="ECO:0000313" key="4">
    <source>
        <dbReference type="Proteomes" id="UP000037685"/>
    </source>
</evidence>
<dbReference type="RefSeq" id="WP_053766901.1">
    <property type="nucleotide sequence ID" value="NZ_LHCI01000072.1"/>
</dbReference>
<dbReference type="Proteomes" id="UP000037685">
    <property type="component" value="Unassembled WGS sequence"/>
</dbReference>
<comment type="caution">
    <text evidence="2">The sequence shown here is derived from an EMBL/GenBank/DDBJ whole genome shotgun (WGS) entry which is preliminary data.</text>
</comment>
<gene>
    <name evidence="3" type="ORF">BVI061214_00049</name>
    <name evidence="2" type="ORF">BVI061214_00087</name>
</gene>
<proteinExistence type="predicted"/>
<organism evidence="2 4">
    <name type="scientific">Thermus aquaticus</name>
    <dbReference type="NCBI Taxonomy" id="271"/>
    <lineage>
        <taxon>Bacteria</taxon>
        <taxon>Thermotogati</taxon>
        <taxon>Deinococcota</taxon>
        <taxon>Deinococci</taxon>
        <taxon>Thermales</taxon>
        <taxon>Thermaceae</taxon>
        <taxon>Thermus</taxon>
    </lineage>
</organism>
<protein>
    <submittedName>
        <fullName evidence="2">Uncharacterized protein</fullName>
    </submittedName>
</protein>